<dbReference type="InterPro" id="IPR021359">
    <property type="entry name" value="DUF2812"/>
</dbReference>
<proteinExistence type="predicted"/>
<feature type="transmembrane region" description="Helical" evidence="1">
    <location>
        <begin position="149"/>
        <end position="174"/>
    </location>
</feature>
<accession>A0A4U1DBP9</accession>
<feature type="transmembrane region" description="Helical" evidence="1">
    <location>
        <begin position="328"/>
        <end position="355"/>
    </location>
</feature>
<keyword evidence="1" id="KW-0812">Transmembrane</keyword>
<sequence length="399" mass="47023">MIKVVKPFWSYDIKKTELWLSEMAKKGYLLVGLNRWTSCFFFQQGKSKSVTYRIGYEQTHGFSLSRTLVDEGWTEVIKCGKWYIISNEEPIEQIKTFSVRDGIIKRNRTIMYIFSGILIYLTGIAIFNLSLLISSLFQDVPVEVVPSPMWILTYSLLVFAIAIFVLSIYSVVIIKKTNKYLTSEKTSKLQSGKHTEGRLSKEKEKQLKLSGKMVVKRKPGWMYSPDRLEEWLENMERLGYNLYRVSRTGTAFYFIIGTPRNVSYCADYQNISNESYFDIHREAGWKSVFISYSFLQKWTIWSREFSQEEERPKIYSDKLHHLKHARKVAFAYTILFLPLVSMYILYLVIFIAGMLNNGTSGLSLLNMIMYLFCIFIFGSFTVRTWLYYMRLRNRYDFQL</sequence>
<evidence type="ECO:0000313" key="3">
    <source>
        <dbReference type="Proteomes" id="UP000307756"/>
    </source>
</evidence>
<comment type="caution">
    <text evidence="2">The sequence shown here is derived from an EMBL/GenBank/DDBJ whole genome shotgun (WGS) entry which is preliminary data.</text>
</comment>
<dbReference type="AlphaFoldDB" id="A0A4U1DBP9"/>
<feature type="transmembrane region" description="Helical" evidence="1">
    <location>
        <begin position="110"/>
        <end position="137"/>
    </location>
</feature>
<dbReference type="OrthoDB" id="8230517at2"/>
<keyword evidence="3" id="KW-1185">Reference proteome</keyword>
<evidence type="ECO:0000256" key="1">
    <source>
        <dbReference type="SAM" id="Phobius"/>
    </source>
</evidence>
<evidence type="ECO:0000313" key="2">
    <source>
        <dbReference type="EMBL" id="TKC20031.1"/>
    </source>
</evidence>
<dbReference type="Pfam" id="PF11193">
    <property type="entry name" value="DUF2812"/>
    <property type="match status" value="2"/>
</dbReference>
<organism evidence="2 3">
    <name type="scientific">Robertmurraya kyonggiensis</name>
    <dbReference type="NCBI Taxonomy" id="1037680"/>
    <lineage>
        <taxon>Bacteria</taxon>
        <taxon>Bacillati</taxon>
        <taxon>Bacillota</taxon>
        <taxon>Bacilli</taxon>
        <taxon>Bacillales</taxon>
        <taxon>Bacillaceae</taxon>
        <taxon>Robertmurraya</taxon>
    </lineage>
</organism>
<dbReference type="EMBL" id="SWBM01000001">
    <property type="protein sequence ID" value="TKC20031.1"/>
    <property type="molecule type" value="Genomic_DNA"/>
</dbReference>
<feature type="transmembrane region" description="Helical" evidence="1">
    <location>
        <begin position="367"/>
        <end position="388"/>
    </location>
</feature>
<name>A0A4U1DBP9_9BACI</name>
<reference evidence="2 3" key="1">
    <citation type="journal article" date="2011" name="J. Microbiol.">
        <title>Bacillus kyonggiensis sp. nov., isolated from soil of a lettuce field.</title>
        <authorList>
            <person name="Dong K."/>
            <person name="Lee S."/>
        </authorList>
    </citation>
    <scope>NUCLEOTIDE SEQUENCE [LARGE SCALE GENOMIC DNA]</scope>
    <source>
        <strain evidence="2 3">NB22</strain>
    </source>
</reference>
<dbReference type="RefSeq" id="WP_136830922.1">
    <property type="nucleotide sequence ID" value="NZ_SWBM01000001.1"/>
</dbReference>
<keyword evidence="1" id="KW-1133">Transmembrane helix</keyword>
<dbReference type="Proteomes" id="UP000307756">
    <property type="component" value="Unassembled WGS sequence"/>
</dbReference>
<protein>
    <submittedName>
        <fullName evidence="2">DUF2812 domain-containing protein</fullName>
    </submittedName>
</protein>
<gene>
    <name evidence="2" type="ORF">FA727_10985</name>
</gene>
<keyword evidence="1" id="KW-0472">Membrane</keyword>